<dbReference type="Pfam" id="PF07685">
    <property type="entry name" value="GATase_3"/>
    <property type="match status" value="1"/>
</dbReference>
<comment type="function">
    <text evidence="7">Catalyzes the ATP-dependent amidation of the two carboxylate groups at positions a and c of hydrogenobyrinate, using either L-glutamine or ammonia as the nitrogen source.</text>
</comment>
<accession>A0A4Z1DQH2</accession>
<comment type="miscellaneous">
    <text evidence="7">The a and c carboxylates of hydrogenobyrinate are activated for nucleophilic attack via formation of a phosphorylated intermediate by ATP. CobB catalyzes first the amidation of the c-carboxylate, and then that of the a-carboxylate.</text>
</comment>
<comment type="caution">
    <text evidence="11">The sequence shown here is derived from an EMBL/GenBank/DDBJ whole genome shotgun (WGS) entry which is preliminary data.</text>
</comment>
<evidence type="ECO:0000256" key="8">
    <source>
        <dbReference type="SAM" id="MobiDB-lite"/>
    </source>
</evidence>
<feature type="active site" description="Nucleophile" evidence="7">
    <location>
        <position position="351"/>
    </location>
</feature>
<reference evidence="11 12" key="1">
    <citation type="submission" date="2019-04" db="EMBL/GenBank/DDBJ databases">
        <title>Streptomyces sp. nov. Bv016 isolated from bark of Buahinia variegata.</title>
        <authorList>
            <person name="Kanchanasin P."/>
            <person name="Tanasupawat S."/>
            <person name="Yuki M."/>
            <person name="Kudo T."/>
        </authorList>
    </citation>
    <scope>NUCLEOTIDE SEQUENCE [LARGE SCALE GENOMIC DNA]</scope>
    <source>
        <strain evidence="11 12">JCM 4765</strain>
    </source>
</reference>
<dbReference type="GO" id="GO:0005524">
    <property type="term" value="F:ATP binding"/>
    <property type="evidence" value="ECO:0007669"/>
    <property type="project" value="UniProtKB-UniRule"/>
</dbReference>
<keyword evidence="12" id="KW-1185">Reference proteome</keyword>
<comment type="similarity">
    <text evidence="7">Belongs to the CobB/CbiA family.</text>
</comment>
<dbReference type="NCBIfam" id="NF002204">
    <property type="entry name" value="PRK01077.1"/>
    <property type="match status" value="1"/>
</dbReference>
<feature type="region of interest" description="Disordered" evidence="8">
    <location>
        <begin position="239"/>
        <end position="263"/>
    </location>
</feature>
<proteinExistence type="inferred from homology"/>
<dbReference type="AlphaFoldDB" id="A0A4Z1DQH2"/>
<feature type="domain" description="CobQ/CobB/MinD/ParA nucleotide binding" evidence="9">
    <location>
        <begin position="8"/>
        <end position="193"/>
    </location>
</feature>
<dbReference type="InterPro" id="IPR027417">
    <property type="entry name" value="P-loop_NTPase"/>
</dbReference>
<feature type="site" description="Increases nucleophilicity of active site Cys" evidence="7">
    <location>
        <position position="445"/>
    </location>
</feature>
<name>A0A4Z1DQH2_STRGP</name>
<feature type="domain" description="CobB/CobQ-like glutamine amidotransferase" evidence="10">
    <location>
        <begin position="269"/>
        <end position="451"/>
    </location>
</feature>
<comment type="pathway">
    <text evidence="7">Cofactor biosynthesis; adenosylcobalamin biosynthesis; cob(II)yrinate a,c-diamide from precorrin-2 (aerobic route): step 9/10.</text>
</comment>
<dbReference type="UniPathway" id="UPA00148">
    <property type="reaction ID" value="UER00220"/>
</dbReference>
<dbReference type="EC" id="6.3.5.9" evidence="7"/>
<dbReference type="GO" id="GO:0043802">
    <property type="term" value="F:hydrogenobyrinic acid a,c-diamide synthase (glutamine-hydrolysing) activity"/>
    <property type="evidence" value="ECO:0007669"/>
    <property type="project" value="UniProtKB-UniRule"/>
</dbReference>
<dbReference type="CDD" id="cd05388">
    <property type="entry name" value="CobB_N"/>
    <property type="match status" value="1"/>
</dbReference>
<gene>
    <name evidence="7" type="primary">cobB</name>
    <name evidence="11" type="ORF">E5082_08450</name>
</gene>
<sequence>MVMSVPRLVIAAPSSGCGKTTVATGLMAAFAARGLAVSPHKVGPDYIDPGYHALATGRVGRNLDAYLCGPELVAPLFGHGAQGCDLAVVEGVMGLYDGAAGQGELASTAQVSKLLRAPVVLVVDASSQSRSVAALVHGFASWDTGVRIGGVILNKVGSSRHEALLREALEEAGVPVLGALRRASQVETPSRHLGLVPVAERGAAAVSAVAAMAAQVSAGCDLDALMALARSAGALPGAGWSPAEALSPPSHDQPPRSDGSDAVRPRPVVAVAGGPAFTFSYAEHAELLEAAGAEVVTFDPLRDERLPDGTRGLVVGGGFPEVYASELGANESLRKEVAALALSGAPVAAECAGLLYLCRELDGVPMCGVLDAAARMGERLTLGYRDAVAVGDSVLAVAGTRMRGHEFHRTVIEPGAGEAPAWGVVAPRRRVEGFVQGGVHASYLHTHWASEPQVARRFTERCRTS</sequence>
<evidence type="ECO:0000256" key="3">
    <source>
        <dbReference type="ARBA" id="ARBA00022741"/>
    </source>
</evidence>
<evidence type="ECO:0000313" key="12">
    <source>
        <dbReference type="Proteomes" id="UP000298513"/>
    </source>
</evidence>
<dbReference type="NCBIfam" id="TIGR00379">
    <property type="entry name" value="cobB"/>
    <property type="match status" value="1"/>
</dbReference>
<dbReference type="PANTHER" id="PTHR43873:SF1">
    <property type="entry name" value="COBYRINATE A,C-DIAMIDE SYNTHASE"/>
    <property type="match status" value="1"/>
</dbReference>
<evidence type="ECO:0000313" key="11">
    <source>
        <dbReference type="EMBL" id="TGN86103.1"/>
    </source>
</evidence>
<dbReference type="GO" id="GO:0042242">
    <property type="term" value="F:cobyrinic acid a,c-diamide synthase activity"/>
    <property type="evidence" value="ECO:0007669"/>
    <property type="project" value="InterPro"/>
</dbReference>
<evidence type="ECO:0000259" key="10">
    <source>
        <dbReference type="Pfam" id="PF07685"/>
    </source>
</evidence>
<evidence type="ECO:0000256" key="2">
    <source>
        <dbReference type="ARBA" id="ARBA00022598"/>
    </source>
</evidence>
<dbReference type="InterPro" id="IPR004484">
    <property type="entry name" value="CbiA/CobB_synth"/>
</dbReference>
<evidence type="ECO:0000256" key="4">
    <source>
        <dbReference type="ARBA" id="ARBA00022840"/>
    </source>
</evidence>
<dbReference type="InterPro" id="IPR002586">
    <property type="entry name" value="CobQ/CobB/MinD/ParA_Nub-bd_dom"/>
</dbReference>
<evidence type="ECO:0000259" key="9">
    <source>
        <dbReference type="Pfam" id="PF01656"/>
    </source>
</evidence>
<evidence type="ECO:0000256" key="7">
    <source>
        <dbReference type="HAMAP-Rule" id="MF_00027"/>
    </source>
</evidence>
<dbReference type="PROSITE" id="PS51274">
    <property type="entry name" value="GATASE_COBBQ"/>
    <property type="match status" value="1"/>
</dbReference>
<dbReference type="GO" id="GO:0009236">
    <property type="term" value="P:cobalamin biosynthetic process"/>
    <property type="evidence" value="ECO:0007669"/>
    <property type="project" value="UniProtKB-UniRule"/>
</dbReference>
<comment type="cofactor">
    <cofactor evidence="1 7">
        <name>Mg(2+)</name>
        <dbReference type="ChEBI" id="CHEBI:18420"/>
    </cofactor>
</comment>
<dbReference type="PANTHER" id="PTHR43873">
    <property type="entry name" value="COBYRINATE A,C-DIAMIDE SYNTHASE"/>
    <property type="match status" value="1"/>
</dbReference>
<dbReference type="Pfam" id="PF01656">
    <property type="entry name" value="CbiA"/>
    <property type="match status" value="1"/>
</dbReference>
<evidence type="ECO:0000256" key="6">
    <source>
        <dbReference type="ARBA" id="ARBA00022962"/>
    </source>
</evidence>
<keyword evidence="5 7" id="KW-0460">Magnesium</keyword>
<dbReference type="SUPFAM" id="SSF52317">
    <property type="entry name" value="Class I glutamine amidotransferase-like"/>
    <property type="match status" value="1"/>
</dbReference>
<dbReference type="Gene3D" id="3.40.50.300">
    <property type="entry name" value="P-loop containing nucleotide triphosphate hydrolases"/>
    <property type="match status" value="1"/>
</dbReference>
<dbReference type="InterPro" id="IPR029062">
    <property type="entry name" value="Class_I_gatase-like"/>
</dbReference>
<keyword evidence="3 7" id="KW-0547">Nucleotide-binding</keyword>
<dbReference type="Gene3D" id="3.40.50.880">
    <property type="match status" value="1"/>
</dbReference>
<dbReference type="EMBL" id="SRRU01000002">
    <property type="protein sequence ID" value="TGN86103.1"/>
    <property type="molecule type" value="Genomic_DNA"/>
</dbReference>
<keyword evidence="7" id="KW-0169">Cobalamin biosynthesis</keyword>
<keyword evidence="6 7" id="KW-0315">Glutamine amidotransferase</keyword>
<organism evidence="11 12">
    <name type="scientific">Streptomyces griseoluteus</name>
    <dbReference type="NCBI Taxonomy" id="29306"/>
    <lineage>
        <taxon>Bacteria</taxon>
        <taxon>Bacillati</taxon>
        <taxon>Actinomycetota</taxon>
        <taxon>Actinomycetes</taxon>
        <taxon>Kitasatosporales</taxon>
        <taxon>Streptomycetaceae</taxon>
        <taxon>Streptomyces</taxon>
    </lineage>
</organism>
<dbReference type="CDD" id="cd03130">
    <property type="entry name" value="GATase1_CobB"/>
    <property type="match status" value="1"/>
</dbReference>
<protein>
    <recommendedName>
        <fullName evidence="7">Hydrogenobyrinate a,c-diamide synthase</fullName>
        <ecNumber evidence="7">6.3.5.9</ecNumber>
    </recommendedName>
    <alternativeName>
        <fullName evidence="7">Hydrogenobyrinic acid a,c-diamide synthase</fullName>
    </alternativeName>
</protein>
<comment type="catalytic activity">
    <reaction evidence="7">
        <text>hydrogenobyrinate + 2 L-glutamine + 2 ATP + 2 H2O = hydrogenobyrinate a,c-diamide + 2 L-glutamate + 2 ADP + 2 phosphate + 2 H(+)</text>
        <dbReference type="Rhea" id="RHEA:12544"/>
        <dbReference type="ChEBI" id="CHEBI:15377"/>
        <dbReference type="ChEBI" id="CHEBI:15378"/>
        <dbReference type="ChEBI" id="CHEBI:29985"/>
        <dbReference type="ChEBI" id="CHEBI:30616"/>
        <dbReference type="ChEBI" id="CHEBI:43474"/>
        <dbReference type="ChEBI" id="CHEBI:58359"/>
        <dbReference type="ChEBI" id="CHEBI:77873"/>
        <dbReference type="ChEBI" id="CHEBI:77874"/>
        <dbReference type="ChEBI" id="CHEBI:456216"/>
        <dbReference type="EC" id="6.3.5.9"/>
    </reaction>
</comment>
<keyword evidence="4 7" id="KW-0067">ATP-binding</keyword>
<dbReference type="InterPro" id="IPR011698">
    <property type="entry name" value="GATase_3"/>
</dbReference>
<evidence type="ECO:0000256" key="5">
    <source>
        <dbReference type="ARBA" id="ARBA00022842"/>
    </source>
</evidence>
<keyword evidence="2 7" id="KW-0436">Ligase</keyword>
<comment type="domain">
    <text evidence="7">Comprises of two domains. The C-terminal domain contains the binding site for glutamine and catalyzes the hydrolysis of this substrate to glutamate and ammonia. The N-terminal domain is anticipated to bind ATP and hydrogenobyrinate and catalyzes the ultimate synthesis of the diamide product. The ammonia produced via the glutaminase domain is probably translocated to the adjacent domain via a molecular tunnel, where it reacts with an activated intermediate.</text>
</comment>
<dbReference type="HAMAP" id="MF_00027">
    <property type="entry name" value="CobB_CbiA"/>
    <property type="match status" value="1"/>
</dbReference>
<feature type="compositionally biased region" description="Basic and acidic residues" evidence="8">
    <location>
        <begin position="253"/>
        <end position="263"/>
    </location>
</feature>
<evidence type="ECO:0000256" key="1">
    <source>
        <dbReference type="ARBA" id="ARBA00001946"/>
    </source>
</evidence>
<dbReference type="SUPFAM" id="SSF52540">
    <property type="entry name" value="P-loop containing nucleoside triphosphate hydrolases"/>
    <property type="match status" value="1"/>
</dbReference>
<dbReference type="Proteomes" id="UP000298513">
    <property type="component" value="Unassembled WGS sequence"/>
</dbReference>